<sequence length="545" mass="61221">MFASIPTDKSRFDAELVAFIPDLTHPVRSRDIEILLQSNAPPSKIEEESLLSMVRRGETIVADLDRRIKATQDALDFFVKERDQAISNIEDAQSLLHSSRKLNEAVLRRIFEHCIDSQPTGTDSLDSRSFPWTLSQVCKEWRRVAMHTPEVWSRISLSFSAVADEANDAMRSFMLGLCLGRALNRPLSLRINSAQDISKHQLFWMLAPTASRWREAAFDMPYESFQALSPYKGFLGGLEYLSVCFRGLIPEGSVTIDAFSMASQLRELRATGVDQPFKVFDLDGGRILRFEALDGTTDDHLLTLKSLPSVQSLEVQCDMSKTEAIVNLPNLQSLRITERFSIDHGRGSAAQFMRCTDMSALETLRMSLVPTAGPVFPAAAPNPITTLDISCRLSRSQDYQEFVHFLWSLRQLENLIIGADDIPAAFFKSLLYSQRGNKGTKVLPRLQRIDLHRSTLADGDEAMCELLSLIWSRRTGSAGRTISTPRRAKRMSTLGVPCALLQEVCLEAPLVLEYDHVLLNKWKELCENGLSVVYKSAEAVYSESY</sequence>
<dbReference type="AlphaFoldDB" id="A0AA39Q8D2"/>
<evidence type="ECO:0008006" key="3">
    <source>
        <dbReference type="Google" id="ProtNLM"/>
    </source>
</evidence>
<dbReference type="SUPFAM" id="SSF52047">
    <property type="entry name" value="RNI-like"/>
    <property type="match status" value="1"/>
</dbReference>
<dbReference type="Proteomes" id="UP001175228">
    <property type="component" value="Unassembled WGS sequence"/>
</dbReference>
<gene>
    <name evidence="1" type="ORF">EDD18DRAFT_1165191</name>
</gene>
<evidence type="ECO:0000313" key="2">
    <source>
        <dbReference type="Proteomes" id="UP001175228"/>
    </source>
</evidence>
<dbReference type="EMBL" id="JAUEPU010000014">
    <property type="protein sequence ID" value="KAK0497059.1"/>
    <property type="molecule type" value="Genomic_DNA"/>
</dbReference>
<proteinExistence type="predicted"/>
<reference evidence="1" key="1">
    <citation type="submission" date="2023-06" db="EMBL/GenBank/DDBJ databases">
        <authorList>
            <consortium name="Lawrence Berkeley National Laboratory"/>
            <person name="Ahrendt S."/>
            <person name="Sahu N."/>
            <person name="Indic B."/>
            <person name="Wong-Bajracharya J."/>
            <person name="Merenyi Z."/>
            <person name="Ke H.-M."/>
            <person name="Monk M."/>
            <person name="Kocsube S."/>
            <person name="Drula E."/>
            <person name="Lipzen A."/>
            <person name="Balint B."/>
            <person name="Henrissat B."/>
            <person name="Andreopoulos B."/>
            <person name="Martin F.M."/>
            <person name="Harder C.B."/>
            <person name="Rigling D."/>
            <person name="Ford K.L."/>
            <person name="Foster G.D."/>
            <person name="Pangilinan J."/>
            <person name="Papanicolaou A."/>
            <person name="Barry K."/>
            <person name="LaButti K."/>
            <person name="Viragh M."/>
            <person name="Koriabine M."/>
            <person name="Yan M."/>
            <person name="Riley R."/>
            <person name="Champramary S."/>
            <person name="Plett K.L."/>
            <person name="Tsai I.J."/>
            <person name="Slot J."/>
            <person name="Sipos G."/>
            <person name="Plett J."/>
            <person name="Nagy L.G."/>
            <person name="Grigoriev I.V."/>
        </authorList>
    </citation>
    <scope>NUCLEOTIDE SEQUENCE</scope>
    <source>
        <strain evidence="1">HWK02</strain>
    </source>
</reference>
<dbReference type="InterPro" id="IPR032675">
    <property type="entry name" value="LRR_dom_sf"/>
</dbReference>
<keyword evidence="2" id="KW-1185">Reference proteome</keyword>
<accession>A0AA39Q8D2</accession>
<dbReference type="Gene3D" id="3.80.10.10">
    <property type="entry name" value="Ribonuclease Inhibitor"/>
    <property type="match status" value="1"/>
</dbReference>
<protein>
    <recommendedName>
        <fullName evidence="3">F-box domain-containing protein</fullName>
    </recommendedName>
</protein>
<comment type="caution">
    <text evidence="1">The sequence shown here is derived from an EMBL/GenBank/DDBJ whole genome shotgun (WGS) entry which is preliminary data.</text>
</comment>
<name>A0AA39Q8D2_9AGAR</name>
<organism evidence="1 2">
    <name type="scientific">Armillaria luteobubalina</name>
    <dbReference type="NCBI Taxonomy" id="153913"/>
    <lineage>
        <taxon>Eukaryota</taxon>
        <taxon>Fungi</taxon>
        <taxon>Dikarya</taxon>
        <taxon>Basidiomycota</taxon>
        <taxon>Agaricomycotina</taxon>
        <taxon>Agaricomycetes</taxon>
        <taxon>Agaricomycetidae</taxon>
        <taxon>Agaricales</taxon>
        <taxon>Marasmiineae</taxon>
        <taxon>Physalacriaceae</taxon>
        <taxon>Armillaria</taxon>
    </lineage>
</organism>
<evidence type="ECO:0000313" key="1">
    <source>
        <dbReference type="EMBL" id="KAK0497059.1"/>
    </source>
</evidence>
<dbReference type="Gene3D" id="1.20.1280.50">
    <property type="match status" value="1"/>
</dbReference>